<dbReference type="InterPro" id="IPR029309">
    <property type="entry name" value="CaRF"/>
</dbReference>
<comment type="similarity">
    <text evidence="1">Belongs to the Ntn-hydrolase family.</text>
</comment>
<reference evidence="2 3" key="1">
    <citation type="submission" date="2024-02" db="EMBL/GenBank/DDBJ databases">
        <authorList>
            <person name="Daric V."/>
            <person name="Darras S."/>
        </authorList>
    </citation>
    <scope>NUCLEOTIDE SEQUENCE [LARGE SCALE GENOMIC DNA]</scope>
</reference>
<organism evidence="2 3">
    <name type="scientific">Clavelina lepadiformis</name>
    <name type="common">Light-bulb sea squirt</name>
    <name type="synonym">Ascidia lepadiformis</name>
    <dbReference type="NCBI Taxonomy" id="159417"/>
    <lineage>
        <taxon>Eukaryota</taxon>
        <taxon>Metazoa</taxon>
        <taxon>Chordata</taxon>
        <taxon>Tunicata</taxon>
        <taxon>Ascidiacea</taxon>
        <taxon>Aplousobranchia</taxon>
        <taxon>Clavelinidae</taxon>
        <taxon>Clavelina</taxon>
    </lineage>
</organism>
<protein>
    <submittedName>
        <fullName evidence="2">Uncharacterized protein</fullName>
    </submittedName>
</protein>
<dbReference type="Pfam" id="PF15299">
    <property type="entry name" value="ALS2CR8"/>
    <property type="match status" value="1"/>
</dbReference>
<dbReference type="Proteomes" id="UP001642483">
    <property type="component" value="Unassembled WGS sequence"/>
</dbReference>
<keyword evidence="3" id="KW-1185">Reference proteome</keyword>
<comment type="caution">
    <text evidence="2">The sequence shown here is derived from an EMBL/GenBank/DDBJ whole genome shotgun (WGS) entry which is preliminary data.</text>
</comment>
<dbReference type="InterPro" id="IPR000246">
    <property type="entry name" value="Peptidase_T2"/>
</dbReference>
<evidence type="ECO:0000256" key="1">
    <source>
        <dbReference type="ARBA" id="ARBA00010872"/>
    </source>
</evidence>
<dbReference type="CDD" id="cd04514">
    <property type="entry name" value="Taspase1_like"/>
    <property type="match status" value="1"/>
</dbReference>
<dbReference type="InterPro" id="IPR037464">
    <property type="entry name" value="Taspase1"/>
</dbReference>
<dbReference type="InterPro" id="IPR015797">
    <property type="entry name" value="NUDIX_hydrolase-like_dom_sf"/>
</dbReference>
<gene>
    <name evidence="2" type="ORF">CVLEPA_LOCUS28102</name>
</gene>
<dbReference type="EMBL" id="CAWYQH010000141">
    <property type="protein sequence ID" value="CAK8694760.1"/>
    <property type="molecule type" value="Genomic_DNA"/>
</dbReference>
<dbReference type="SUPFAM" id="SSF55811">
    <property type="entry name" value="Nudix"/>
    <property type="match status" value="1"/>
</dbReference>
<dbReference type="Pfam" id="PF01112">
    <property type="entry name" value="Asparaginase_2"/>
    <property type="match status" value="1"/>
</dbReference>
<evidence type="ECO:0000313" key="2">
    <source>
        <dbReference type="EMBL" id="CAK8694760.1"/>
    </source>
</evidence>
<name>A0ABP0GSR6_CLALP</name>
<dbReference type="InterPro" id="IPR029055">
    <property type="entry name" value="Ntn_hydrolases_N"/>
</dbReference>
<dbReference type="SUPFAM" id="SSF56235">
    <property type="entry name" value="N-terminal nucleophile aminohydrolases (Ntn hydrolases)"/>
    <property type="match status" value="1"/>
</dbReference>
<sequence>MELSEFLKKHLQGYTEDGNYCNGKYVGCINSLVESFMAVTNCVFRRVSAHHRGSSKRLMQKEPKARNLWFSHTNSLIPIPFNGYLFEILSTETWNCTFGRDNHGGRLRFKGGKRKLGNDLMSKCSAAINIRTIKVYPDFVVRSDGTAPENKKEQESVKQALMGKLKENIDPPSKIVCYCRFPLLTAHTNHDLCEATVITNRMDKRIANKIKELARGGIYDVDSMQTLIYDYVKTTLFALAAAEELPHQENTRYFPTKKMIQQRMASVVGSLKKRKQQLTTEHNTASSFYASPVVKEIVLNRFSEEPVISASSNIGLIAVHAGAGYHSDHKWPGYQNICQQACVQAASCLKNGGSAGEAVMIAVKVLEDSEFTNAGFGSNLTESGSIECDASVMDASLSPDSSVKFGAVSGVACVKNPACAAYEIARQQTLHPRLALGRIPPCVLSGHGAENWARAHGLEMCEKNDLVSESALKTWQKYHRKILEHLTRHHEVEDSPDEDVLSERFDTVGAVAMDKNGRVASAASSGGLLMKLPGRIGQAGMYGCGTWAENGTATKPAVAVTSSGCGEQLMYTLAAKKCSENLQGSDEPYMAVQHTLLEDFLNSPILNGDRDRQGGLLALHSSKDSAHSTTEIVWGHTTSSMLVAHMSTRDSTAEVILSRLPDSAVPGKSVSVSGTWIKVDNSVDESPCTSANTSNSVKLATPEMEIQFDQSLYFSNNTSAASLCKVPPKSQVDGANDDFSLDNDITFMYLSADLNGLSTDQCQVKMSEAFLSDPLGVAGILTTSDNLVVFQRRNHWVAEGANQLDVPGGHPEPSEVVGDSKQCGVDMSQLHFEGVLKEIFTSPLKEIRDEVNLPIAALSEPRLMGIARNRLSGGRAVCYFLLKCSLTSDEIVTSFSKGGLETDESTELVFIPDEDVVYLERDSKNFWSELCPNGKAAVSFYSILNQMNAGKTPFQKKF</sequence>
<proteinExistence type="inferred from homology"/>
<dbReference type="PANTHER" id="PTHR10188">
    <property type="entry name" value="L-ASPARAGINASE"/>
    <property type="match status" value="1"/>
</dbReference>
<accession>A0ABP0GSR6</accession>
<evidence type="ECO:0000313" key="3">
    <source>
        <dbReference type="Proteomes" id="UP001642483"/>
    </source>
</evidence>
<dbReference type="PANTHER" id="PTHR10188:SF8">
    <property type="entry name" value="THREONINE ASPARTASE 1"/>
    <property type="match status" value="1"/>
</dbReference>
<dbReference type="Gene3D" id="3.60.20.30">
    <property type="entry name" value="(Glycosyl)asparaginase"/>
    <property type="match status" value="1"/>
</dbReference>
<dbReference type="Gene3D" id="3.90.79.10">
    <property type="entry name" value="Nucleoside Triphosphate Pyrophosphohydrolase"/>
    <property type="match status" value="1"/>
</dbReference>